<dbReference type="RefSeq" id="WP_322491028.1">
    <property type="nucleotide sequence ID" value="NZ_JAXUBM010000006.1"/>
</dbReference>
<accession>A0ABU5KVZ2</accession>
<proteinExistence type="predicted"/>
<reference evidence="1 2" key="1">
    <citation type="submission" date="2023-11" db="EMBL/GenBank/DDBJ databases">
        <title>Draft genomes analysis of Pseudomonas asiatica isolated from milk, feces and farm soil of cows suffering from clinical mastitis.</title>
        <authorList>
            <person name="Rahman T."/>
            <person name="Das Z.C."/>
            <person name="Hoque M.N."/>
        </authorList>
    </citation>
    <scope>NUCLEOTIDE SEQUENCE [LARGE SCALE GENOMIC DNA]</scope>
    <source>
        <strain evidence="1 2">2F2</strain>
    </source>
</reference>
<gene>
    <name evidence="1" type="ORF">SOW75_07735</name>
</gene>
<protein>
    <submittedName>
        <fullName evidence="1">Uncharacterized protein</fullName>
    </submittedName>
</protein>
<dbReference type="Proteomes" id="UP001292116">
    <property type="component" value="Unassembled WGS sequence"/>
</dbReference>
<sequence length="116" mass="13349">MSQATQVFNGVLFVTHPSTPKAFIRVDVLQKQFAERVTESRLKAMETSAYPPEIKLICLRLLLDQVRPLQFPHAEMFKREAERQGVPLDNQAYLVVEAAATRQLKAHYLDISFYWG</sequence>
<evidence type="ECO:0000313" key="2">
    <source>
        <dbReference type="Proteomes" id="UP001292116"/>
    </source>
</evidence>
<evidence type="ECO:0000313" key="1">
    <source>
        <dbReference type="EMBL" id="MDZ5738075.1"/>
    </source>
</evidence>
<name>A0ABU5KVZ2_9PSED</name>
<keyword evidence="2" id="KW-1185">Reference proteome</keyword>
<organism evidence="1 2">
    <name type="scientific">Pseudomonas asiatica</name>
    <dbReference type="NCBI Taxonomy" id="2219225"/>
    <lineage>
        <taxon>Bacteria</taxon>
        <taxon>Pseudomonadati</taxon>
        <taxon>Pseudomonadota</taxon>
        <taxon>Gammaproteobacteria</taxon>
        <taxon>Pseudomonadales</taxon>
        <taxon>Pseudomonadaceae</taxon>
        <taxon>Pseudomonas</taxon>
    </lineage>
</organism>
<dbReference type="EMBL" id="JAXUBM010000006">
    <property type="protein sequence ID" value="MDZ5738075.1"/>
    <property type="molecule type" value="Genomic_DNA"/>
</dbReference>
<comment type="caution">
    <text evidence="1">The sequence shown here is derived from an EMBL/GenBank/DDBJ whole genome shotgun (WGS) entry which is preliminary data.</text>
</comment>